<dbReference type="Gene3D" id="3.40.50.300">
    <property type="entry name" value="P-loop containing nucleotide triphosphate hydrolases"/>
    <property type="match status" value="1"/>
</dbReference>
<keyword evidence="2" id="KW-0813">Transport</keyword>
<comment type="caution">
    <text evidence="6">The sequence shown here is derived from an EMBL/GenBank/DDBJ whole genome shotgun (WGS) entry which is preliminary data.</text>
</comment>
<dbReference type="SMART" id="SM00382">
    <property type="entry name" value="AAA"/>
    <property type="match status" value="1"/>
</dbReference>
<dbReference type="PROSITE" id="PS50893">
    <property type="entry name" value="ABC_TRANSPORTER_2"/>
    <property type="match status" value="1"/>
</dbReference>
<evidence type="ECO:0000256" key="1">
    <source>
        <dbReference type="ARBA" id="ARBA00005417"/>
    </source>
</evidence>
<keyword evidence="4 6" id="KW-0067">ATP-binding</keyword>
<dbReference type="PANTHER" id="PTHR46743">
    <property type="entry name" value="TEICHOIC ACIDS EXPORT ATP-BINDING PROTEIN TAGH"/>
    <property type="match status" value="1"/>
</dbReference>
<proteinExistence type="inferred from homology"/>
<dbReference type="Proteomes" id="UP001500968">
    <property type="component" value="Unassembled WGS sequence"/>
</dbReference>
<accession>A0ABP7TQN6</accession>
<gene>
    <name evidence="6" type="ORF">GCM10022386_12200</name>
</gene>
<keyword evidence="3" id="KW-0547">Nucleotide-binding</keyword>
<feature type="domain" description="ABC transporter" evidence="5">
    <location>
        <begin position="45"/>
        <end position="270"/>
    </location>
</feature>
<organism evidence="6 7">
    <name type="scientific">Flavobacterium cheonhonense</name>
    <dbReference type="NCBI Taxonomy" id="706185"/>
    <lineage>
        <taxon>Bacteria</taxon>
        <taxon>Pseudomonadati</taxon>
        <taxon>Bacteroidota</taxon>
        <taxon>Flavobacteriia</taxon>
        <taxon>Flavobacteriales</taxon>
        <taxon>Flavobacteriaceae</taxon>
        <taxon>Flavobacterium</taxon>
    </lineage>
</organism>
<sequence>MSSPVIKVENISKTYQLGKIGTGTISRDIERFWITKVMGKDDPFLKIGEVNDRSVKGQSDIVWSLRDINFEINKGDAVGIIGKNGAGKSTLLKLLSRVTGPTTGEIKVKGRIASLLEVGTGFHPELTGKENIYLNGAILGMRKKEITRKLDEIIDFSGVERYIDTPVKRYSSGMYVRLAFAVAAHLESEILIVDEVLAVGDAEFQKKCLGKMGDISKGQGRTVLFVSHNLASVQNLCSKGIMLEHGMVKAVGPISEVVRTYLSNARAEDVVLADIQKRKGNGKLRFIHGYVGCEGSETIETFKSLTLKLDFILDPTVLVSQRRIDIGINNFMGDRIAWLSTSNILETFNIANNQITFTIEHLPLAPGDYSCTIYSEINNEVTDWLIEVLPFTVAEKDYYGSGKLVPRNQGNILLNYKAE</sequence>
<dbReference type="InterPro" id="IPR003439">
    <property type="entry name" value="ABC_transporter-like_ATP-bd"/>
</dbReference>
<protein>
    <submittedName>
        <fullName evidence="6">ABC transporter ATP-binding protein</fullName>
    </submittedName>
</protein>
<dbReference type="InterPro" id="IPR003593">
    <property type="entry name" value="AAA+_ATPase"/>
</dbReference>
<dbReference type="RefSeq" id="WP_324691486.1">
    <property type="nucleotide sequence ID" value="NZ_BAABCR010000014.1"/>
</dbReference>
<dbReference type="InterPro" id="IPR015860">
    <property type="entry name" value="ABC_transpr_TagH-like"/>
</dbReference>
<evidence type="ECO:0000313" key="6">
    <source>
        <dbReference type="EMBL" id="GAA4029901.1"/>
    </source>
</evidence>
<comment type="similarity">
    <text evidence="1">Belongs to the ABC transporter superfamily.</text>
</comment>
<dbReference type="PANTHER" id="PTHR46743:SF2">
    <property type="entry name" value="TEICHOIC ACIDS EXPORT ATP-BINDING PROTEIN TAGH"/>
    <property type="match status" value="1"/>
</dbReference>
<evidence type="ECO:0000259" key="5">
    <source>
        <dbReference type="PROSITE" id="PS50893"/>
    </source>
</evidence>
<evidence type="ECO:0000256" key="4">
    <source>
        <dbReference type="ARBA" id="ARBA00022840"/>
    </source>
</evidence>
<name>A0ABP7TQN6_9FLAO</name>
<dbReference type="EMBL" id="BAABCR010000014">
    <property type="protein sequence ID" value="GAA4029901.1"/>
    <property type="molecule type" value="Genomic_DNA"/>
</dbReference>
<reference evidence="7" key="1">
    <citation type="journal article" date="2019" name="Int. J. Syst. Evol. Microbiol.">
        <title>The Global Catalogue of Microorganisms (GCM) 10K type strain sequencing project: providing services to taxonomists for standard genome sequencing and annotation.</title>
        <authorList>
            <consortium name="The Broad Institute Genomics Platform"/>
            <consortium name="The Broad Institute Genome Sequencing Center for Infectious Disease"/>
            <person name="Wu L."/>
            <person name="Ma J."/>
        </authorList>
    </citation>
    <scope>NUCLEOTIDE SEQUENCE [LARGE SCALE GENOMIC DNA]</scope>
    <source>
        <strain evidence="7">JCM 17064</strain>
    </source>
</reference>
<dbReference type="GO" id="GO:0005524">
    <property type="term" value="F:ATP binding"/>
    <property type="evidence" value="ECO:0007669"/>
    <property type="project" value="UniProtKB-KW"/>
</dbReference>
<dbReference type="SUPFAM" id="SSF52540">
    <property type="entry name" value="P-loop containing nucleoside triphosphate hydrolases"/>
    <property type="match status" value="1"/>
</dbReference>
<evidence type="ECO:0000256" key="2">
    <source>
        <dbReference type="ARBA" id="ARBA00022448"/>
    </source>
</evidence>
<dbReference type="InterPro" id="IPR050683">
    <property type="entry name" value="Bact_Polysacc_Export_ATP-bd"/>
</dbReference>
<dbReference type="Pfam" id="PF00005">
    <property type="entry name" value="ABC_tran"/>
    <property type="match status" value="1"/>
</dbReference>
<evidence type="ECO:0000313" key="7">
    <source>
        <dbReference type="Proteomes" id="UP001500968"/>
    </source>
</evidence>
<keyword evidence="7" id="KW-1185">Reference proteome</keyword>
<evidence type="ECO:0000256" key="3">
    <source>
        <dbReference type="ARBA" id="ARBA00022741"/>
    </source>
</evidence>
<dbReference type="InterPro" id="IPR027417">
    <property type="entry name" value="P-loop_NTPase"/>
</dbReference>
<dbReference type="CDD" id="cd03220">
    <property type="entry name" value="ABC_KpsT_Wzt"/>
    <property type="match status" value="1"/>
</dbReference>